<dbReference type="SUPFAM" id="SSF53448">
    <property type="entry name" value="Nucleotide-diphospho-sugar transferases"/>
    <property type="match status" value="1"/>
</dbReference>
<dbReference type="Pfam" id="PF00535">
    <property type="entry name" value="Glycos_transf_2"/>
    <property type="match status" value="1"/>
</dbReference>
<protein>
    <recommendedName>
        <fullName evidence="2">Glycosyltransferase 2-like domain-containing protein</fullName>
    </recommendedName>
</protein>
<reference evidence="3 4" key="1">
    <citation type="submission" date="2014-01" db="EMBL/GenBank/DDBJ databases">
        <title>Comparative genomics of Petrotoga.</title>
        <authorList>
            <person name="Chow K."/>
            <person name="Charchuk R."/>
            <person name="Nesbo C.L."/>
        </authorList>
    </citation>
    <scope>NUCLEOTIDE SEQUENCE [LARGE SCALE GENOMIC DNA]</scope>
    <source>
        <strain evidence="3 4">DSM 16923</strain>
    </source>
</reference>
<feature type="transmembrane region" description="Helical" evidence="1">
    <location>
        <begin position="269"/>
        <end position="289"/>
    </location>
</feature>
<dbReference type="Gene3D" id="3.90.550.10">
    <property type="entry name" value="Spore Coat Polysaccharide Biosynthesis Protein SpsA, Chain A"/>
    <property type="match status" value="1"/>
</dbReference>
<keyword evidence="1" id="KW-0812">Transmembrane</keyword>
<keyword evidence="4" id="KW-1185">Reference proteome</keyword>
<accession>A0A2S5EFA2</accession>
<dbReference type="PANTHER" id="PTHR43685:SF2">
    <property type="entry name" value="GLYCOSYLTRANSFERASE 2-LIKE DOMAIN-CONTAINING PROTEIN"/>
    <property type="match status" value="1"/>
</dbReference>
<evidence type="ECO:0000259" key="2">
    <source>
        <dbReference type="Pfam" id="PF00535"/>
    </source>
</evidence>
<feature type="domain" description="Glycosyltransferase 2-like" evidence="2">
    <location>
        <begin position="7"/>
        <end position="176"/>
    </location>
</feature>
<dbReference type="InterPro" id="IPR050834">
    <property type="entry name" value="Glycosyltransf_2"/>
</dbReference>
<comment type="caution">
    <text evidence="3">The sequence shown here is derived from an EMBL/GenBank/DDBJ whole genome shotgun (WGS) entry which is preliminary data.</text>
</comment>
<dbReference type="EMBL" id="JALY01000211">
    <property type="protein sequence ID" value="POZ91699.1"/>
    <property type="molecule type" value="Genomic_DNA"/>
</dbReference>
<feature type="transmembrane region" description="Helical" evidence="1">
    <location>
        <begin position="301"/>
        <end position="326"/>
    </location>
</feature>
<evidence type="ECO:0000256" key="1">
    <source>
        <dbReference type="SAM" id="Phobius"/>
    </source>
</evidence>
<organism evidence="3 4">
    <name type="scientific">Petrotoga halophila DSM 16923</name>
    <dbReference type="NCBI Taxonomy" id="1122953"/>
    <lineage>
        <taxon>Bacteria</taxon>
        <taxon>Thermotogati</taxon>
        <taxon>Thermotogota</taxon>
        <taxon>Thermotogae</taxon>
        <taxon>Petrotogales</taxon>
        <taxon>Petrotogaceae</taxon>
        <taxon>Petrotoga</taxon>
    </lineage>
</organism>
<dbReference type="AlphaFoldDB" id="A0A2S5EFA2"/>
<gene>
    <name evidence="3" type="ORF">AA81_10160</name>
</gene>
<dbReference type="RefSeq" id="WP_103898945.1">
    <property type="nucleotide sequence ID" value="NZ_JALY01000211.1"/>
</dbReference>
<dbReference type="Proteomes" id="UP000236950">
    <property type="component" value="Unassembled WGS sequence"/>
</dbReference>
<evidence type="ECO:0000313" key="4">
    <source>
        <dbReference type="Proteomes" id="UP000236950"/>
    </source>
</evidence>
<feature type="transmembrane region" description="Helical" evidence="1">
    <location>
        <begin position="244"/>
        <end position="263"/>
    </location>
</feature>
<evidence type="ECO:0000313" key="3">
    <source>
        <dbReference type="EMBL" id="POZ91699.1"/>
    </source>
</evidence>
<dbReference type="InterPro" id="IPR029044">
    <property type="entry name" value="Nucleotide-diphossugar_trans"/>
</dbReference>
<name>A0A2S5EFA2_9BACT</name>
<dbReference type="InterPro" id="IPR001173">
    <property type="entry name" value="Glyco_trans_2-like"/>
</dbReference>
<keyword evidence="1" id="KW-0472">Membrane</keyword>
<keyword evidence="1" id="KW-1133">Transmembrane helix</keyword>
<dbReference type="PANTHER" id="PTHR43685">
    <property type="entry name" value="GLYCOSYLTRANSFERASE"/>
    <property type="match status" value="1"/>
</dbReference>
<proteinExistence type="predicted"/>
<dbReference type="CDD" id="cd02525">
    <property type="entry name" value="Succinoglycan_BP_ExoA"/>
    <property type="match status" value="1"/>
</dbReference>
<sequence length="337" mass="38720">MFLPSVSVILVCRNEEKTIEHALNSLINQTRKPDEIIVVDGQSTDRTVSIIEKFAEKINNIKIITNVKKYTPYGLNLGIKNSKGNFVFIAGSHTEFDKKYVEYSVDFLMKHPEASAVGGVSLATPVNAKSCLQKSMAFSYSSPFGTAARHRYQVKEPLEVDTVAYACYRRKVFDTVGYFNERLLRNQDIEFNYRMRKKGLKIFLLPITNNYYVPHGLGDFIKKNFSNGFWNYITLKISPHGISFRHFIPLIFVVYLICLFLVLVLSKNIVFNIILAIPFFIYLLLDTLFSLKYAIKEKNVLLLFCSLFMFLLLHISYGLGTFWSIIKSILFTKGEKV</sequence>